<protein>
    <submittedName>
        <fullName evidence="1">Uncharacterized protein</fullName>
    </submittedName>
</protein>
<evidence type="ECO:0000313" key="1">
    <source>
        <dbReference type="EMBL" id="EUB64576.1"/>
    </source>
</evidence>
<dbReference type="EMBL" id="APAU02000002">
    <property type="protein sequence ID" value="EUB64576.1"/>
    <property type="molecule type" value="Genomic_DNA"/>
</dbReference>
<dbReference type="KEGG" id="egl:EGR_00526"/>
<dbReference type="RefSeq" id="XP_024355772.1">
    <property type="nucleotide sequence ID" value="XM_024489775.1"/>
</dbReference>
<keyword evidence="2" id="KW-1185">Reference proteome</keyword>
<dbReference type="Proteomes" id="UP000019149">
    <property type="component" value="Unassembled WGS sequence"/>
</dbReference>
<organism evidence="1 2">
    <name type="scientific">Echinococcus granulosus</name>
    <name type="common">Hydatid tapeworm</name>
    <dbReference type="NCBI Taxonomy" id="6210"/>
    <lineage>
        <taxon>Eukaryota</taxon>
        <taxon>Metazoa</taxon>
        <taxon>Spiralia</taxon>
        <taxon>Lophotrochozoa</taxon>
        <taxon>Platyhelminthes</taxon>
        <taxon>Cestoda</taxon>
        <taxon>Eucestoda</taxon>
        <taxon>Cyclophyllidea</taxon>
        <taxon>Taeniidae</taxon>
        <taxon>Echinococcus</taxon>
        <taxon>Echinococcus granulosus group</taxon>
    </lineage>
</organism>
<dbReference type="GeneID" id="36336241"/>
<sequence>MKKLQLFYAITSGKFLASGRRRFGIQLKPIQRVLQFHAVENHKITTKNQHFYTEVKLGLNFAFKAFNCNTKDTAYDQ</sequence>
<gene>
    <name evidence="1" type="ORF">EGR_00526</name>
</gene>
<dbReference type="CTD" id="36336241"/>
<name>W6UVC7_ECHGR</name>
<proteinExistence type="predicted"/>
<accession>W6UVC7</accession>
<comment type="caution">
    <text evidence="1">The sequence shown here is derived from an EMBL/GenBank/DDBJ whole genome shotgun (WGS) entry which is preliminary data.</text>
</comment>
<reference evidence="1 2" key="1">
    <citation type="journal article" date="2013" name="Nat. Genet.">
        <title>The genome of the hydatid tapeworm Echinococcus granulosus.</title>
        <authorList>
            <person name="Zheng H."/>
            <person name="Zhang W."/>
            <person name="Zhang L."/>
            <person name="Zhang Z."/>
            <person name="Li J."/>
            <person name="Lu G."/>
            <person name="Zhu Y."/>
            <person name="Wang Y."/>
            <person name="Huang Y."/>
            <person name="Liu J."/>
            <person name="Kang H."/>
            <person name="Chen J."/>
            <person name="Wang L."/>
            <person name="Chen A."/>
            <person name="Yu S."/>
            <person name="Gao Z."/>
            <person name="Jin L."/>
            <person name="Gu W."/>
            <person name="Wang Z."/>
            <person name="Zhao L."/>
            <person name="Shi B."/>
            <person name="Wen H."/>
            <person name="Lin R."/>
            <person name="Jones M.K."/>
            <person name="Brejova B."/>
            <person name="Vinar T."/>
            <person name="Zhao G."/>
            <person name="McManus D.P."/>
            <person name="Chen Z."/>
            <person name="Zhou Y."/>
            <person name="Wang S."/>
        </authorList>
    </citation>
    <scope>NUCLEOTIDE SEQUENCE [LARGE SCALE GENOMIC DNA]</scope>
</reference>
<evidence type="ECO:0000313" key="2">
    <source>
        <dbReference type="Proteomes" id="UP000019149"/>
    </source>
</evidence>
<dbReference type="AlphaFoldDB" id="W6UVC7"/>